<keyword evidence="3" id="KW-0645">Protease</keyword>
<protein>
    <recommendedName>
        <fullName evidence="8">Peptidase M1 leukotriene A4 hydrolase/aminopeptidase C-terminal domain-containing protein</fullName>
    </recommendedName>
</protein>
<dbReference type="Proteomes" id="UP001590950">
    <property type="component" value="Unassembled WGS sequence"/>
</dbReference>
<keyword evidence="4" id="KW-0479">Metal-binding</keyword>
<evidence type="ECO:0000256" key="6">
    <source>
        <dbReference type="ARBA" id="ARBA00022833"/>
    </source>
</evidence>
<dbReference type="PANTHER" id="PTHR45726:SF3">
    <property type="entry name" value="LEUKOTRIENE A-4 HYDROLASE"/>
    <property type="match status" value="1"/>
</dbReference>
<evidence type="ECO:0000256" key="7">
    <source>
        <dbReference type="ARBA" id="ARBA00023049"/>
    </source>
</evidence>
<evidence type="ECO:0000313" key="10">
    <source>
        <dbReference type="Proteomes" id="UP001590950"/>
    </source>
</evidence>
<evidence type="ECO:0000256" key="4">
    <source>
        <dbReference type="ARBA" id="ARBA00022723"/>
    </source>
</evidence>
<comment type="caution">
    <text evidence="9">The sequence shown here is derived from an EMBL/GenBank/DDBJ whole genome shotgun (WGS) entry which is preliminary data.</text>
</comment>
<feature type="domain" description="Peptidase M1 leukotriene A4 hydrolase/aminopeptidase C-terminal" evidence="8">
    <location>
        <begin position="82"/>
        <end position="224"/>
    </location>
</feature>
<keyword evidence="7" id="KW-0482">Metalloprotease</keyword>
<reference evidence="9 10" key="1">
    <citation type="submission" date="2024-09" db="EMBL/GenBank/DDBJ databases">
        <title>Rethinking Asexuality: The Enigmatic Case of Functional Sexual Genes in Lepraria (Stereocaulaceae).</title>
        <authorList>
            <person name="Doellman M."/>
            <person name="Sun Y."/>
            <person name="Barcenas-Pena A."/>
            <person name="Lumbsch H.T."/>
            <person name="Grewe F."/>
        </authorList>
    </citation>
    <scope>NUCLEOTIDE SEQUENCE [LARGE SCALE GENOMIC DNA]</scope>
    <source>
        <strain evidence="9 10">Mercado 3170</strain>
    </source>
</reference>
<dbReference type="InterPro" id="IPR015211">
    <property type="entry name" value="Peptidase_M1_C"/>
</dbReference>
<dbReference type="Gene3D" id="1.25.40.320">
    <property type="entry name" value="Peptidase M1, leukotriene A4 hydrolase/aminopeptidase C-terminal domain"/>
    <property type="match status" value="1"/>
</dbReference>
<dbReference type="SUPFAM" id="SSF48371">
    <property type="entry name" value="ARM repeat"/>
    <property type="match status" value="1"/>
</dbReference>
<proteinExistence type="inferred from homology"/>
<dbReference type="InterPro" id="IPR038502">
    <property type="entry name" value="M1_LTA-4_hydro/amino_C_sf"/>
</dbReference>
<evidence type="ECO:0000259" key="8">
    <source>
        <dbReference type="SMART" id="SM01263"/>
    </source>
</evidence>
<keyword evidence="5" id="KW-0378">Hydrolase</keyword>
<comment type="similarity">
    <text evidence="2">Belongs to the peptidase M1 family.</text>
</comment>
<dbReference type="PANTHER" id="PTHR45726">
    <property type="entry name" value="LEUKOTRIENE A-4 HYDROLASE"/>
    <property type="match status" value="1"/>
</dbReference>
<evidence type="ECO:0000256" key="5">
    <source>
        <dbReference type="ARBA" id="ARBA00022801"/>
    </source>
</evidence>
<comment type="cofactor">
    <cofactor evidence="1">
        <name>Zn(2+)</name>
        <dbReference type="ChEBI" id="CHEBI:29105"/>
    </cofactor>
</comment>
<name>A0ABR4APA1_9LECA</name>
<organism evidence="9 10">
    <name type="scientific">Stereocaulon virgatum</name>
    <dbReference type="NCBI Taxonomy" id="373712"/>
    <lineage>
        <taxon>Eukaryota</taxon>
        <taxon>Fungi</taxon>
        <taxon>Dikarya</taxon>
        <taxon>Ascomycota</taxon>
        <taxon>Pezizomycotina</taxon>
        <taxon>Lecanoromycetes</taxon>
        <taxon>OSLEUM clade</taxon>
        <taxon>Lecanoromycetidae</taxon>
        <taxon>Lecanorales</taxon>
        <taxon>Lecanorineae</taxon>
        <taxon>Stereocaulaceae</taxon>
        <taxon>Stereocaulon</taxon>
    </lineage>
</organism>
<dbReference type="SMART" id="SM01263">
    <property type="entry name" value="Leuk-A4-hydro_C"/>
    <property type="match status" value="1"/>
</dbReference>
<dbReference type="Pfam" id="PF09127">
    <property type="entry name" value="Leuk-A4-hydro_C"/>
    <property type="match status" value="1"/>
</dbReference>
<evidence type="ECO:0000256" key="1">
    <source>
        <dbReference type="ARBA" id="ARBA00001947"/>
    </source>
</evidence>
<sequence>MRKGTHFSPTYKIRLARINGTNSFHTTSPLLRDAHLKSYEFKANLLAFFESDFAAFDALNKVEWDAWLYGTGLPPKPVYDTSSIEVCYKLAAKWSRAKAENFEPKAEDISGWSANQVVLVLDSVQEFVHKLDKLETEAMESVYALAKSGDAEVMARYYRVALKAKDDSVYKPTVELFGKDGRMKFVLPLYKWLNEADRQLAVETFEKNRVFYHLICRRIIEKDLFGKRTRRRNMKF</sequence>
<dbReference type="InterPro" id="IPR034015">
    <property type="entry name" value="M1_LTA4H"/>
</dbReference>
<evidence type="ECO:0000256" key="3">
    <source>
        <dbReference type="ARBA" id="ARBA00022670"/>
    </source>
</evidence>
<evidence type="ECO:0000313" key="9">
    <source>
        <dbReference type="EMBL" id="KAL2047085.1"/>
    </source>
</evidence>
<keyword evidence="10" id="KW-1185">Reference proteome</keyword>
<accession>A0ABR4APA1</accession>
<dbReference type="EMBL" id="JBEFKJ010000003">
    <property type="protein sequence ID" value="KAL2047085.1"/>
    <property type="molecule type" value="Genomic_DNA"/>
</dbReference>
<evidence type="ECO:0000256" key="2">
    <source>
        <dbReference type="ARBA" id="ARBA00010136"/>
    </source>
</evidence>
<keyword evidence="6" id="KW-0862">Zinc</keyword>
<dbReference type="InterPro" id="IPR016024">
    <property type="entry name" value="ARM-type_fold"/>
</dbReference>
<gene>
    <name evidence="9" type="ORF">N7G274_001104</name>
</gene>